<feature type="transmembrane region" description="Helical" evidence="1">
    <location>
        <begin position="1134"/>
        <end position="1151"/>
    </location>
</feature>
<feature type="transmembrane region" description="Helical" evidence="1">
    <location>
        <begin position="584"/>
        <end position="602"/>
    </location>
</feature>
<feature type="transmembrane region" description="Helical" evidence="1">
    <location>
        <begin position="131"/>
        <end position="150"/>
    </location>
</feature>
<feature type="transmembrane region" description="Helical" evidence="1">
    <location>
        <begin position="780"/>
        <end position="799"/>
    </location>
</feature>
<feature type="transmembrane region" description="Helical" evidence="1">
    <location>
        <begin position="1234"/>
        <end position="1254"/>
    </location>
</feature>
<feature type="transmembrane region" description="Helical" evidence="1">
    <location>
        <begin position="442"/>
        <end position="460"/>
    </location>
</feature>
<accession>A0A2T1LZC0</accession>
<feature type="transmembrane region" description="Helical" evidence="1">
    <location>
        <begin position="956"/>
        <end position="976"/>
    </location>
</feature>
<feature type="transmembrane region" description="Helical" evidence="1">
    <location>
        <begin position="837"/>
        <end position="853"/>
    </location>
</feature>
<feature type="transmembrane region" description="Helical" evidence="1">
    <location>
        <begin position="917"/>
        <end position="935"/>
    </location>
</feature>
<feature type="transmembrane region" description="Helical" evidence="1">
    <location>
        <begin position="1013"/>
        <end position="1031"/>
    </location>
</feature>
<feature type="transmembrane region" description="Helical" evidence="1">
    <location>
        <begin position="611"/>
        <end position="628"/>
    </location>
</feature>
<name>A0A2T1LZC0_9CHRO</name>
<reference evidence="2 3" key="1">
    <citation type="submission" date="2018-03" db="EMBL/GenBank/DDBJ databases">
        <title>The ancient ancestry and fast evolution of plastids.</title>
        <authorList>
            <person name="Moore K.R."/>
            <person name="Magnabosco C."/>
            <person name="Momper L."/>
            <person name="Gold D.A."/>
            <person name="Bosak T."/>
            <person name="Fournier G.P."/>
        </authorList>
    </citation>
    <scope>NUCLEOTIDE SEQUENCE [LARGE SCALE GENOMIC DNA]</scope>
    <source>
        <strain evidence="2 3">CCALA 016</strain>
    </source>
</reference>
<feature type="transmembrane region" description="Helical" evidence="1">
    <location>
        <begin position="1108"/>
        <end position="1127"/>
    </location>
</feature>
<organism evidence="2 3">
    <name type="scientific">Aphanothece hegewaldii CCALA 016</name>
    <dbReference type="NCBI Taxonomy" id="2107694"/>
    <lineage>
        <taxon>Bacteria</taxon>
        <taxon>Bacillati</taxon>
        <taxon>Cyanobacteriota</taxon>
        <taxon>Cyanophyceae</taxon>
        <taxon>Oscillatoriophycideae</taxon>
        <taxon>Chroococcales</taxon>
        <taxon>Aphanothecaceae</taxon>
        <taxon>Aphanothece</taxon>
    </lineage>
</organism>
<feature type="transmembrane region" description="Helical" evidence="1">
    <location>
        <begin position="757"/>
        <end position="773"/>
    </location>
</feature>
<feature type="transmembrane region" description="Helical" evidence="1">
    <location>
        <begin position="275"/>
        <end position="307"/>
    </location>
</feature>
<reference evidence="2 3" key="2">
    <citation type="submission" date="2018-03" db="EMBL/GenBank/DDBJ databases">
        <authorList>
            <person name="Keele B.F."/>
        </authorList>
    </citation>
    <scope>NUCLEOTIDE SEQUENCE [LARGE SCALE GENOMIC DNA]</scope>
    <source>
        <strain evidence="2 3">CCALA 016</strain>
    </source>
</reference>
<sequence>MNPEPPSKKIYLQIPIDAANPLLLDGLETWLRFGLISEQQVKNICQQYLVCSLPEVPILSPADSLPVSHSLETRLIPSRINISPIQSFFSQFFTSFREELSLRWLLFLGLFLVIVSSGVLAATQWQKFSPIGQYLILWSYTLVFWVIGFWSKRQENLLLTSQTLQTIALFLIPINFWAMDTFKLWTQNLGIVLIVVATLSLLAIYFYSRLSQLNLVGQINYLGLNLLHWGWQNAVFPISAIYLGSFLTAIDLTFFQNFSRQEANEREKASFSKTLLLYGLAILLVRGIFFLKLSLVSLGLAIGICGWLLRQKSEEEVTILDKVLDIVGLILLFFGWGVAVYHNAIWQALAITGLSLHYFWEKLRTNWRLSELFALFIIGFQSLFLLEDIIPIDIRQSVSNAWIKYSQTSDYSLSIYSLTFFPYIILWVWFTGWLYREGKPRLANFGEWLTLGLGICLTSLSLETNAGRSLNLLLSTSTLVYLVSFRPIRVYLIYFTHGIGLLTFISWIDWIFPSLNLTQWGYFLILLTAGEWLNSLRYKPLYYRNKKQWWYLSSWHFGFILAISSLIIFISLLNIYFATGSQQTSILAWLLVPSFLTILASFTRKKRSRQAALLSSYGFVFAQLLTLWQPSIRLISLGISAVVILINSFYYKHPHIARLAIQFIFIFGSNWILEKWLSSSQLIDILFLPQWSLFNGIYILLLWLVRNRIKNKNNRLASIYSLALEQVASVLCISEIIRLSFHAYFVTSQELNTDWQWIFTAILIIFSLIYRYWQSPKEIAVYGLFLSIEILVIESILGLNGTKLVISLVNLVLASITLVATDWLFARFPNLSRLKSLQISPLLLAVMVIIWRFGEFTAYTGLLTLGVAIIGLFVSSRFPQNKTLIYLSLFGITLGCHEIIIYQLWKNINYLLVNELILLSLVQVSLAYVYRLIIWTQRNREFVLLRHITLETLEKIADLNWGLAIPFKILGLLIAVFLVPHFYPNLILFVLTLTVPSYALLKARHSTTKNRWIYLGFIDIYLTAIFARWIWQQLEILDPYFALIAAVFAIIIYHIPWQQWGWNLKPWRYIAYSLSLITTVLTFTEISNLSLFSVAAFYIYLAVEQRKIRWSYISVIILNWLLFRFFEQQNLREIIYYATVIGISILYLAQVDPKLQESSNRKIRHYLRIIGSSIINVTALVFYQKTGLTPSIISLLTVLAGLGLKIRAFLLVGTITFILTVFYQLVILSFQYTLLKWIIGLVVGILLITVAANFERRREQMLSLVRLSLEQLNRWE</sequence>
<dbReference type="EMBL" id="PXOH01000007">
    <property type="protein sequence ID" value="PSF37752.1"/>
    <property type="molecule type" value="Genomic_DNA"/>
</dbReference>
<feature type="transmembrane region" description="Helical" evidence="1">
    <location>
        <begin position="104"/>
        <end position="125"/>
    </location>
</feature>
<feature type="transmembrane region" description="Helical" evidence="1">
    <location>
        <begin position="883"/>
        <end position="905"/>
    </location>
</feature>
<feature type="transmembrane region" description="Helical" evidence="1">
    <location>
        <begin position="520"/>
        <end position="536"/>
    </location>
</feature>
<dbReference type="AlphaFoldDB" id="A0A2T1LZC0"/>
<protein>
    <recommendedName>
        <fullName evidence="4">DUF2157 domain-containing protein</fullName>
    </recommendedName>
</protein>
<feature type="transmembrane region" description="Helical" evidence="1">
    <location>
        <begin position="414"/>
        <end position="435"/>
    </location>
</feature>
<evidence type="ECO:0000256" key="1">
    <source>
        <dbReference type="SAM" id="Phobius"/>
    </source>
</evidence>
<keyword evidence="1" id="KW-0812">Transmembrane</keyword>
<dbReference type="OrthoDB" id="472871at2"/>
<evidence type="ECO:0000313" key="3">
    <source>
        <dbReference type="Proteomes" id="UP000239001"/>
    </source>
</evidence>
<feature type="transmembrane region" description="Helical" evidence="1">
    <location>
        <begin position="859"/>
        <end position="876"/>
    </location>
</feature>
<feature type="transmembrane region" description="Helical" evidence="1">
    <location>
        <begin position="557"/>
        <end position="578"/>
    </location>
</feature>
<evidence type="ECO:0008006" key="4">
    <source>
        <dbReference type="Google" id="ProtNLM"/>
    </source>
</evidence>
<keyword evidence="1" id="KW-0472">Membrane</keyword>
<feature type="transmembrane region" description="Helical" evidence="1">
    <location>
        <begin position="1037"/>
        <end position="1057"/>
    </location>
</feature>
<proteinExistence type="predicted"/>
<feature type="transmembrane region" description="Helical" evidence="1">
    <location>
        <begin position="490"/>
        <end position="508"/>
    </location>
</feature>
<keyword evidence="3" id="KW-1185">Reference proteome</keyword>
<feature type="transmembrane region" description="Helical" evidence="1">
    <location>
        <begin position="717"/>
        <end position="737"/>
    </location>
</feature>
<feature type="transmembrane region" description="Helical" evidence="1">
    <location>
        <begin position="634"/>
        <end position="651"/>
    </location>
</feature>
<feature type="transmembrane region" description="Helical" evidence="1">
    <location>
        <begin position="234"/>
        <end position="255"/>
    </location>
</feature>
<evidence type="ECO:0000313" key="2">
    <source>
        <dbReference type="EMBL" id="PSF37752.1"/>
    </source>
</evidence>
<dbReference type="RefSeq" id="WP_106456616.1">
    <property type="nucleotide sequence ID" value="NZ_PXOH01000007.1"/>
</dbReference>
<feature type="transmembrane region" description="Helical" evidence="1">
    <location>
        <begin position="656"/>
        <end position="673"/>
    </location>
</feature>
<keyword evidence="1" id="KW-1133">Transmembrane helix</keyword>
<feature type="transmembrane region" description="Helical" evidence="1">
    <location>
        <begin position="1195"/>
        <end position="1222"/>
    </location>
</feature>
<dbReference type="Proteomes" id="UP000239001">
    <property type="component" value="Unassembled WGS sequence"/>
</dbReference>
<feature type="transmembrane region" description="Helical" evidence="1">
    <location>
        <begin position="372"/>
        <end position="394"/>
    </location>
</feature>
<feature type="transmembrane region" description="Helical" evidence="1">
    <location>
        <begin position="1163"/>
        <end position="1183"/>
    </location>
</feature>
<comment type="caution">
    <text evidence="2">The sequence shown here is derived from an EMBL/GenBank/DDBJ whole genome shotgun (WGS) entry which is preliminary data.</text>
</comment>
<feature type="transmembrane region" description="Helical" evidence="1">
    <location>
        <begin position="805"/>
        <end position="825"/>
    </location>
</feature>
<feature type="transmembrane region" description="Helical" evidence="1">
    <location>
        <begin position="184"/>
        <end position="207"/>
    </location>
</feature>
<feature type="transmembrane region" description="Helical" evidence="1">
    <location>
        <begin position="1069"/>
        <end position="1102"/>
    </location>
</feature>
<feature type="transmembrane region" description="Helical" evidence="1">
    <location>
        <begin position="157"/>
        <end position="178"/>
    </location>
</feature>
<feature type="transmembrane region" description="Helical" evidence="1">
    <location>
        <begin position="685"/>
        <end position="705"/>
    </location>
</feature>
<gene>
    <name evidence="2" type="ORF">C7H19_09400</name>
</gene>
<feature type="transmembrane region" description="Helical" evidence="1">
    <location>
        <begin position="982"/>
        <end position="1001"/>
    </location>
</feature>